<dbReference type="Pfam" id="PF17109">
    <property type="entry name" value="Goodbye"/>
    <property type="match status" value="1"/>
</dbReference>
<reference evidence="6" key="1">
    <citation type="submission" date="2021-07" db="EMBL/GenBank/DDBJ databases">
        <authorList>
            <person name="Branca A.L. A."/>
        </authorList>
    </citation>
    <scope>NUCLEOTIDE SEQUENCE</scope>
</reference>
<dbReference type="Gene3D" id="1.25.40.10">
    <property type="entry name" value="Tetratricopeptide repeat domain"/>
    <property type="match status" value="1"/>
</dbReference>
<dbReference type="Proteomes" id="UP001154252">
    <property type="component" value="Unassembled WGS sequence"/>
</dbReference>
<feature type="domain" description="Nephrocystin 3-like N-terminal" evidence="5">
    <location>
        <begin position="312"/>
        <end position="483"/>
    </location>
</feature>
<evidence type="ECO:0000313" key="7">
    <source>
        <dbReference type="Proteomes" id="UP001154252"/>
    </source>
</evidence>
<evidence type="ECO:0008006" key="8">
    <source>
        <dbReference type="Google" id="ProtNLM"/>
    </source>
</evidence>
<evidence type="ECO:0000256" key="3">
    <source>
        <dbReference type="SAM" id="MobiDB-lite"/>
    </source>
</evidence>
<dbReference type="PROSITE" id="PS50005">
    <property type="entry name" value="TPR"/>
    <property type="match status" value="1"/>
</dbReference>
<keyword evidence="1" id="KW-0677">Repeat</keyword>
<evidence type="ECO:0000256" key="2">
    <source>
        <dbReference type="PROSITE-ProRule" id="PRU00339"/>
    </source>
</evidence>
<gene>
    <name evidence="6" type="ORF">PEGY_LOCUS762</name>
</gene>
<proteinExistence type="predicted"/>
<dbReference type="SMART" id="SM00028">
    <property type="entry name" value="TPR"/>
    <property type="match status" value="2"/>
</dbReference>
<protein>
    <recommendedName>
        <fullName evidence="8">Fungal STAND N-terminal Goodbye domain-containing protein</fullName>
    </recommendedName>
</protein>
<organism evidence="6 7">
    <name type="scientific">Penicillium egyptiacum</name>
    <dbReference type="NCBI Taxonomy" id="1303716"/>
    <lineage>
        <taxon>Eukaryota</taxon>
        <taxon>Fungi</taxon>
        <taxon>Dikarya</taxon>
        <taxon>Ascomycota</taxon>
        <taxon>Pezizomycotina</taxon>
        <taxon>Eurotiomycetes</taxon>
        <taxon>Eurotiomycetidae</taxon>
        <taxon>Eurotiales</taxon>
        <taxon>Aspergillaceae</taxon>
        <taxon>Penicillium</taxon>
    </lineage>
</organism>
<evidence type="ECO:0000256" key="1">
    <source>
        <dbReference type="ARBA" id="ARBA00022737"/>
    </source>
</evidence>
<dbReference type="EMBL" id="CAJVRC010000835">
    <property type="protein sequence ID" value="CAG8886124.1"/>
    <property type="molecule type" value="Genomic_DNA"/>
</dbReference>
<dbReference type="InterPro" id="IPR019734">
    <property type="entry name" value="TPR_rpt"/>
</dbReference>
<feature type="region of interest" description="Disordered" evidence="3">
    <location>
        <begin position="14"/>
        <end position="33"/>
    </location>
</feature>
<dbReference type="PANTHER" id="PTHR10039:SF17">
    <property type="entry name" value="FUNGAL STAND N-TERMINAL GOODBYE DOMAIN-CONTAINING PROTEIN-RELATED"/>
    <property type="match status" value="1"/>
</dbReference>
<name>A0A9W4K8R6_9EURO</name>
<comment type="caution">
    <text evidence="6">The sequence shown here is derived from an EMBL/GenBank/DDBJ whole genome shotgun (WGS) entry which is preliminary data.</text>
</comment>
<dbReference type="InterPro" id="IPR031350">
    <property type="entry name" value="Goodbye_dom"/>
</dbReference>
<feature type="repeat" description="TPR" evidence="2">
    <location>
        <begin position="1006"/>
        <end position="1039"/>
    </location>
</feature>
<dbReference type="Pfam" id="PF24883">
    <property type="entry name" value="NPHP3_N"/>
    <property type="match status" value="1"/>
</dbReference>
<dbReference type="InterPro" id="IPR056884">
    <property type="entry name" value="NPHP3-like_N"/>
</dbReference>
<evidence type="ECO:0000313" key="6">
    <source>
        <dbReference type="EMBL" id="CAG8886124.1"/>
    </source>
</evidence>
<accession>A0A9W4K8R6</accession>
<dbReference type="InterPro" id="IPR011990">
    <property type="entry name" value="TPR-like_helical_dom_sf"/>
</dbReference>
<sequence>MMATEVSTMQVATKLEARTEVSPDQAPVGEDSEWNKQLAKDWKAMAEKVQELAKLSKGTGYDKDIQPEQVMANLERVQKKTKKDEDSTWSKVKTSLSKTLTVISTVGGIAADAASQVFAPAGQCYNAINFVISAWQGYLEAFQVLNGLFEECFAFLNRLPDYVKGNMNANLSSVASQVLQLFVNICERALRLRTSRGSKFVLFMKVAFLSDDDFSGFRAELDKLTRWEGLNAIARIYNTSAIAADSATKAVDILTNDRAEQQLKEQEQLDTRHLVRTLAFDETPATWNSAAQAPIATWSQINCRIHNRLVEGTGDWLFQDDLFTTWAKNKGEQPLLALVGEEGTGKSYLISAAISHLRKAGSLPGLDKEDRSRRLVAYHYIDDQKPNAEIYSLGKSIIWQFAASDASYKQSIAATCRDAAYIEPKEILPRLLLNNHKELKHIDAVFYVLINKVGSRNHNVDESLVKFLHAVSHFKNSAVRVLFSTTAGTIETLKARDISCPTILISEKNESDRRKYIGSRMDRMHALANIRQREVRSVREEIENSLCEHIEGNYYLLSATLDKIHNLENEEDIRGSLNGAERSISQHIRDDINVLNDIRTGKELAEINEIILWLNFAKQRMSPEMMTAVLQAKNKSASLLPLEDRIKNKFILFEINEDGYVDFRAGDVPSKIPQRRDLAQKRLNDSQALNQGEADVVSHFLKNVCPPHLLDKIDLDSHLKQKMKVREEQICQEDNLTSHFLIAQTCVDVLANDDDERLAVLREYAVAHFAQHMLETKRESIPPHSLAEFGSNLMKLFHDPDAIDNLLWASSPAPQLPDMLRDVKFGGEISRWLEDPIVVSKIDANESKRWWKIDKNNTPNALKEPSIRQMAVHCFQRESPADVSITAFKGIQSFCHRMMQCPKAVAESRSPSPDEIEKWCLERLEAKQGALWHTQMAIILRAHKEFAKAEERCKQALKIDENYWRASLLQAKLVKSPKEAIDTLKKLTKRFKEDEKLQKGHQKAFADISYNLGARYWDVDKIGDAIDSYTESIRRDPSASEHAFRIMSACKDKGKWPDIINLIDLIDDLGRDHLTAMVVAMSETQDFHTIILQALKETGYLRRERLEVLYENAISIIKDRDHATSFFLRHYYASALSALHPAPTVQVRNVLEDAVRDLQYTNFDLPRAFFLVGYRLGTIYLGEAQKAKADKNKDADKKNEAAQKALQKMVDILPEQLNEDQMRLPLSLFAARYHLTNNDEKSARAAAHNTLKMAVELLSDNDASNDILAYWKILYAVIPFEDKKNVTTALAMMKRESDFEMKCSCGCGRKWATPGDMWWCKDCINVVLKEPCKETVKNPDLPNQVCHANHSHFYIPPWDEKVMNVPKDKVPYKGDAITMEQWRDKLIDKYHLGKSGKLHGLRH</sequence>
<evidence type="ECO:0000259" key="4">
    <source>
        <dbReference type="Pfam" id="PF17109"/>
    </source>
</evidence>
<dbReference type="PANTHER" id="PTHR10039">
    <property type="entry name" value="AMELOGENIN"/>
    <property type="match status" value="1"/>
</dbReference>
<evidence type="ECO:0000259" key="5">
    <source>
        <dbReference type="Pfam" id="PF24883"/>
    </source>
</evidence>
<dbReference type="SUPFAM" id="SSF48452">
    <property type="entry name" value="TPR-like"/>
    <property type="match status" value="1"/>
</dbReference>
<feature type="domain" description="Fungal STAND N-terminal Goodbye" evidence="4">
    <location>
        <begin position="65"/>
        <end position="162"/>
    </location>
</feature>
<keyword evidence="7" id="KW-1185">Reference proteome</keyword>
<dbReference type="OrthoDB" id="2913095at2759"/>
<keyword evidence="2" id="KW-0802">TPR repeat</keyword>